<evidence type="ECO:0000313" key="3">
    <source>
        <dbReference type="Proteomes" id="UP000254425"/>
    </source>
</evidence>
<gene>
    <name evidence="2" type="ORF">DVA86_25715</name>
</gene>
<feature type="compositionally biased region" description="Low complexity" evidence="1">
    <location>
        <begin position="1"/>
        <end position="10"/>
    </location>
</feature>
<dbReference type="RefSeq" id="WP_208881762.1">
    <property type="nucleotide sequence ID" value="NZ_CP031320.1"/>
</dbReference>
<accession>A0A345XV73</accession>
<organism evidence="2 3">
    <name type="scientific">Streptomyces armeniacus</name>
    <dbReference type="NCBI Taxonomy" id="83291"/>
    <lineage>
        <taxon>Bacteria</taxon>
        <taxon>Bacillati</taxon>
        <taxon>Actinomycetota</taxon>
        <taxon>Actinomycetes</taxon>
        <taxon>Kitasatosporales</taxon>
        <taxon>Streptomycetaceae</taxon>
        <taxon>Streptomyces</taxon>
    </lineage>
</organism>
<dbReference type="KEGG" id="sarm:DVA86_25715"/>
<evidence type="ECO:0000313" key="2">
    <source>
        <dbReference type="EMBL" id="AXK35539.1"/>
    </source>
</evidence>
<proteinExistence type="predicted"/>
<sequence>MAPDSAAPDSPQDDPERDDPERYVGLSSETAEQRAHARGWSTVRVLAPDAIITMEFLSGRLNLAVQDGTVVRCWKG</sequence>
<name>A0A345XV73_9ACTN</name>
<feature type="region of interest" description="Disordered" evidence="1">
    <location>
        <begin position="1"/>
        <end position="22"/>
    </location>
</feature>
<dbReference type="Gene3D" id="3.30.10.10">
    <property type="entry name" value="Trypsin Inhibitor V, subunit A"/>
    <property type="match status" value="1"/>
</dbReference>
<evidence type="ECO:0008006" key="4">
    <source>
        <dbReference type="Google" id="ProtNLM"/>
    </source>
</evidence>
<dbReference type="AlphaFoldDB" id="A0A345XV73"/>
<dbReference type="Proteomes" id="UP000254425">
    <property type="component" value="Chromosome"/>
</dbReference>
<evidence type="ECO:0000256" key="1">
    <source>
        <dbReference type="SAM" id="MobiDB-lite"/>
    </source>
</evidence>
<protein>
    <recommendedName>
        <fullName evidence="4">Proteinase inhibitor I78</fullName>
    </recommendedName>
</protein>
<dbReference type="EMBL" id="CP031320">
    <property type="protein sequence ID" value="AXK35539.1"/>
    <property type="molecule type" value="Genomic_DNA"/>
</dbReference>
<dbReference type="InterPro" id="IPR021719">
    <property type="entry name" value="Prot_inh_I78"/>
</dbReference>
<dbReference type="Pfam" id="PF11720">
    <property type="entry name" value="Inhibitor_I78"/>
    <property type="match status" value="1"/>
</dbReference>
<reference evidence="2 3" key="1">
    <citation type="submission" date="2018-07" db="EMBL/GenBank/DDBJ databases">
        <title>Draft genome of the type strain Streptomyces armeniacus ATCC 15676.</title>
        <authorList>
            <person name="Labana P."/>
            <person name="Gosse J.T."/>
            <person name="Boddy C.N."/>
        </authorList>
    </citation>
    <scope>NUCLEOTIDE SEQUENCE [LARGE SCALE GENOMIC DNA]</scope>
    <source>
        <strain evidence="2 3">ATCC 15676</strain>
    </source>
</reference>
<keyword evidence="3" id="KW-1185">Reference proteome</keyword>